<keyword evidence="2" id="KW-1185">Reference proteome</keyword>
<accession>E9GFV0</accession>
<dbReference type="AlphaFoldDB" id="E9GFV0"/>
<reference evidence="1 2" key="1">
    <citation type="journal article" date="2011" name="Science">
        <title>The ecoresponsive genome of Daphnia pulex.</title>
        <authorList>
            <person name="Colbourne J.K."/>
            <person name="Pfrender M.E."/>
            <person name="Gilbert D."/>
            <person name="Thomas W.K."/>
            <person name="Tucker A."/>
            <person name="Oakley T.H."/>
            <person name="Tokishita S."/>
            <person name="Aerts A."/>
            <person name="Arnold G.J."/>
            <person name="Basu M.K."/>
            <person name="Bauer D.J."/>
            <person name="Caceres C.E."/>
            <person name="Carmel L."/>
            <person name="Casola C."/>
            <person name="Choi J.H."/>
            <person name="Detter J.C."/>
            <person name="Dong Q."/>
            <person name="Dusheyko S."/>
            <person name="Eads B.D."/>
            <person name="Frohlich T."/>
            <person name="Geiler-Samerotte K.A."/>
            <person name="Gerlach D."/>
            <person name="Hatcher P."/>
            <person name="Jogdeo S."/>
            <person name="Krijgsveld J."/>
            <person name="Kriventseva E.V."/>
            <person name="Kultz D."/>
            <person name="Laforsch C."/>
            <person name="Lindquist E."/>
            <person name="Lopez J."/>
            <person name="Manak J.R."/>
            <person name="Muller J."/>
            <person name="Pangilinan J."/>
            <person name="Patwardhan R.P."/>
            <person name="Pitluck S."/>
            <person name="Pritham E.J."/>
            <person name="Rechtsteiner A."/>
            <person name="Rho M."/>
            <person name="Rogozin I.B."/>
            <person name="Sakarya O."/>
            <person name="Salamov A."/>
            <person name="Schaack S."/>
            <person name="Shapiro H."/>
            <person name="Shiga Y."/>
            <person name="Skalitzky C."/>
            <person name="Smith Z."/>
            <person name="Souvorov A."/>
            <person name="Sung W."/>
            <person name="Tang Z."/>
            <person name="Tsuchiya D."/>
            <person name="Tu H."/>
            <person name="Vos H."/>
            <person name="Wang M."/>
            <person name="Wolf Y.I."/>
            <person name="Yamagata H."/>
            <person name="Yamada T."/>
            <person name="Ye Y."/>
            <person name="Shaw J.R."/>
            <person name="Andrews J."/>
            <person name="Crease T.J."/>
            <person name="Tang H."/>
            <person name="Lucas S.M."/>
            <person name="Robertson H.M."/>
            <person name="Bork P."/>
            <person name="Koonin E.V."/>
            <person name="Zdobnov E.M."/>
            <person name="Grigoriev I.V."/>
            <person name="Lynch M."/>
            <person name="Boore J.L."/>
        </authorList>
    </citation>
    <scope>NUCLEOTIDE SEQUENCE [LARGE SCALE GENOMIC DNA]</scope>
</reference>
<dbReference type="KEGG" id="dpx:DAPPUDRAFT_242095"/>
<proteinExistence type="predicted"/>
<dbReference type="HOGENOM" id="CLU_1983791_0_0_1"/>
<gene>
    <name evidence="1" type="ORF">DAPPUDRAFT_242095</name>
</gene>
<protein>
    <submittedName>
        <fullName evidence="1">Uncharacterized protein</fullName>
    </submittedName>
</protein>
<dbReference type="Proteomes" id="UP000000305">
    <property type="component" value="Unassembled WGS sequence"/>
</dbReference>
<evidence type="ECO:0000313" key="1">
    <source>
        <dbReference type="EMBL" id="EFX81746.1"/>
    </source>
</evidence>
<evidence type="ECO:0000313" key="2">
    <source>
        <dbReference type="Proteomes" id="UP000000305"/>
    </source>
</evidence>
<sequence>MSLGNRLTIDAPGHRIHPHSVLFAGYSLSAFWSFENSKRLDGLSSTAEPTAYTVASPAAPAAPAAPADGVYKAQNYRCVFIARSELDSRAERGDAAGICACAVFIAELLFRNCCIHEQDLLQATRH</sequence>
<organism evidence="1 2">
    <name type="scientific">Daphnia pulex</name>
    <name type="common">Water flea</name>
    <dbReference type="NCBI Taxonomy" id="6669"/>
    <lineage>
        <taxon>Eukaryota</taxon>
        <taxon>Metazoa</taxon>
        <taxon>Ecdysozoa</taxon>
        <taxon>Arthropoda</taxon>
        <taxon>Crustacea</taxon>
        <taxon>Branchiopoda</taxon>
        <taxon>Diplostraca</taxon>
        <taxon>Cladocera</taxon>
        <taxon>Anomopoda</taxon>
        <taxon>Daphniidae</taxon>
        <taxon>Daphnia</taxon>
    </lineage>
</organism>
<dbReference type="EMBL" id="GL732542">
    <property type="protein sequence ID" value="EFX81746.1"/>
    <property type="molecule type" value="Genomic_DNA"/>
</dbReference>
<dbReference type="InParanoid" id="E9GFV0"/>
<name>E9GFV0_DAPPU</name>